<sequence length="59" mass="6882">QFFVFDVDNETVSVFGLIKPNTDKGSMYRPIEIGLIGLKYQQVRRWGEERYTVIGSRVQ</sequence>
<evidence type="ECO:0000313" key="2">
    <source>
        <dbReference type="Proteomes" id="UP000824890"/>
    </source>
</evidence>
<protein>
    <submittedName>
        <fullName evidence="1">Uncharacterized protein</fullName>
    </submittedName>
</protein>
<keyword evidence="2" id="KW-1185">Reference proteome</keyword>
<evidence type="ECO:0000313" key="1">
    <source>
        <dbReference type="EMBL" id="KAH0879406.1"/>
    </source>
</evidence>
<accession>A0ABQ7ZGT1</accession>
<reference evidence="1 2" key="1">
    <citation type="submission" date="2021-05" db="EMBL/GenBank/DDBJ databases">
        <title>Genome Assembly of Synthetic Allotetraploid Brassica napus Reveals Homoeologous Exchanges between Subgenomes.</title>
        <authorList>
            <person name="Davis J.T."/>
        </authorList>
    </citation>
    <scope>NUCLEOTIDE SEQUENCE [LARGE SCALE GENOMIC DNA]</scope>
    <source>
        <strain evidence="2">cv. Da-Ae</strain>
        <tissue evidence="1">Seedling</tissue>
    </source>
</reference>
<gene>
    <name evidence="1" type="ORF">HID58_066800</name>
</gene>
<name>A0ABQ7ZGT1_BRANA</name>
<proteinExistence type="predicted"/>
<organism evidence="1 2">
    <name type="scientific">Brassica napus</name>
    <name type="common">Rape</name>
    <dbReference type="NCBI Taxonomy" id="3708"/>
    <lineage>
        <taxon>Eukaryota</taxon>
        <taxon>Viridiplantae</taxon>
        <taxon>Streptophyta</taxon>
        <taxon>Embryophyta</taxon>
        <taxon>Tracheophyta</taxon>
        <taxon>Spermatophyta</taxon>
        <taxon>Magnoliopsida</taxon>
        <taxon>eudicotyledons</taxon>
        <taxon>Gunneridae</taxon>
        <taxon>Pentapetalae</taxon>
        <taxon>rosids</taxon>
        <taxon>malvids</taxon>
        <taxon>Brassicales</taxon>
        <taxon>Brassicaceae</taxon>
        <taxon>Brassiceae</taxon>
        <taxon>Brassica</taxon>
    </lineage>
</organism>
<dbReference type="Proteomes" id="UP000824890">
    <property type="component" value="Unassembled WGS sequence"/>
</dbReference>
<dbReference type="EMBL" id="JAGKQM010000015">
    <property type="protein sequence ID" value="KAH0879406.1"/>
    <property type="molecule type" value="Genomic_DNA"/>
</dbReference>
<feature type="non-terminal residue" evidence="1">
    <location>
        <position position="1"/>
    </location>
</feature>
<comment type="caution">
    <text evidence="1">The sequence shown here is derived from an EMBL/GenBank/DDBJ whole genome shotgun (WGS) entry which is preliminary data.</text>
</comment>